<keyword evidence="3" id="KW-1185">Reference proteome</keyword>
<accession>A0A521F7W0</accession>
<dbReference type="GO" id="GO:0071949">
    <property type="term" value="F:FAD binding"/>
    <property type="evidence" value="ECO:0007669"/>
    <property type="project" value="InterPro"/>
</dbReference>
<dbReference type="InterPro" id="IPR007024">
    <property type="entry name" value="BLUF_domain"/>
</dbReference>
<dbReference type="GO" id="GO:0009882">
    <property type="term" value="F:blue light photoreceptor activity"/>
    <property type="evidence" value="ECO:0007669"/>
    <property type="project" value="InterPro"/>
</dbReference>
<dbReference type="OrthoDB" id="1122028at2"/>
<dbReference type="Pfam" id="PF04940">
    <property type="entry name" value="BLUF"/>
    <property type="match status" value="2"/>
</dbReference>
<reference evidence="2 3" key="1">
    <citation type="submission" date="2017-05" db="EMBL/GenBank/DDBJ databases">
        <authorList>
            <person name="Varghese N."/>
            <person name="Submissions S."/>
        </authorList>
    </citation>
    <scope>NUCLEOTIDE SEQUENCE [LARGE SCALE GENOMIC DNA]</scope>
    <source>
        <strain evidence="2 3">DSM 19036</strain>
    </source>
</reference>
<protein>
    <submittedName>
        <fullName evidence="2">Sensors of blue-light using FAD</fullName>
    </submittedName>
</protein>
<dbReference type="Proteomes" id="UP000320300">
    <property type="component" value="Unassembled WGS sequence"/>
</dbReference>
<evidence type="ECO:0000313" key="3">
    <source>
        <dbReference type="Proteomes" id="UP000320300"/>
    </source>
</evidence>
<dbReference type="InterPro" id="IPR036046">
    <property type="entry name" value="Acylphosphatase-like_dom_sf"/>
</dbReference>
<sequence>MLHKGKDNAMYFYLIYISSATELMDIKSLRHLLHTSRRINRANDITGMLVYVEGYFLANKNGRLKQKLQGRFIQVLEGREIDVRARYRAIEADFRHYNLDILTEGFLKKRNFDHWEMGFRCLGDIESSDPAEFTDLEIKFKVPERDIYSNPLLYLSSFYQMSKSKV</sequence>
<evidence type="ECO:0000259" key="1">
    <source>
        <dbReference type="PROSITE" id="PS50925"/>
    </source>
</evidence>
<dbReference type="SMART" id="SM01034">
    <property type="entry name" value="BLUF"/>
    <property type="match status" value="1"/>
</dbReference>
<dbReference type="AlphaFoldDB" id="A0A521F7W0"/>
<dbReference type="PROSITE" id="PS50925">
    <property type="entry name" value="BLUF"/>
    <property type="match status" value="1"/>
</dbReference>
<dbReference type="RefSeq" id="WP_142529970.1">
    <property type="nucleotide sequence ID" value="NZ_CBCSJO010000010.1"/>
</dbReference>
<dbReference type="EMBL" id="FXTN01000010">
    <property type="protein sequence ID" value="SMO92285.1"/>
    <property type="molecule type" value="Genomic_DNA"/>
</dbReference>
<proteinExistence type="predicted"/>
<dbReference type="Gene3D" id="3.30.70.100">
    <property type="match status" value="1"/>
</dbReference>
<name>A0A521F7W0_9SPHI</name>
<organism evidence="2 3">
    <name type="scientific">Pedobacter westerhofensis</name>
    <dbReference type="NCBI Taxonomy" id="425512"/>
    <lineage>
        <taxon>Bacteria</taxon>
        <taxon>Pseudomonadati</taxon>
        <taxon>Bacteroidota</taxon>
        <taxon>Sphingobacteriia</taxon>
        <taxon>Sphingobacteriales</taxon>
        <taxon>Sphingobacteriaceae</taxon>
        <taxon>Pedobacter</taxon>
    </lineage>
</organism>
<evidence type="ECO:0000313" key="2">
    <source>
        <dbReference type="EMBL" id="SMO92285.1"/>
    </source>
</evidence>
<gene>
    <name evidence="2" type="ORF">SAMN06265348_110270</name>
</gene>
<feature type="domain" description="BLUF" evidence="1">
    <location>
        <begin position="11"/>
        <end position="118"/>
    </location>
</feature>
<dbReference type="SUPFAM" id="SSF54975">
    <property type="entry name" value="Acylphosphatase/BLUF domain-like"/>
    <property type="match status" value="1"/>
</dbReference>